<dbReference type="InParanoid" id="A0A2K3DNW4"/>
<dbReference type="ExpressionAtlas" id="A0A2K3DNW4">
    <property type="expression patterns" value="baseline and differential"/>
</dbReference>
<reference evidence="3 4" key="1">
    <citation type="journal article" date="2007" name="Science">
        <title>The Chlamydomonas genome reveals the evolution of key animal and plant functions.</title>
        <authorList>
            <person name="Merchant S.S."/>
            <person name="Prochnik S.E."/>
            <person name="Vallon O."/>
            <person name="Harris E.H."/>
            <person name="Karpowicz S.J."/>
            <person name="Witman G.B."/>
            <person name="Terry A."/>
            <person name="Salamov A."/>
            <person name="Fritz-Laylin L.K."/>
            <person name="Marechal-Drouard L."/>
            <person name="Marshall W.F."/>
            <person name="Qu L.H."/>
            <person name="Nelson D.R."/>
            <person name="Sanderfoot A.A."/>
            <person name="Spalding M.H."/>
            <person name="Kapitonov V.V."/>
            <person name="Ren Q."/>
            <person name="Ferris P."/>
            <person name="Lindquist E."/>
            <person name="Shapiro H."/>
            <person name="Lucas S.M."/>
            <person name="Grimwood J."/>
            <person name="Schmutz J."/>
            <person name="Cardol P."/>
            <person name="Cerutti H."/>
            <person name="Chanfreau G."/>
            <person name="Chen C.L."/>
            <person name="Cognat V."/>
            <person name="Croft M.T."/>
            <person name="Dent R."/>
            <person name="Dutcher S."/>
            <person name="Fernandez E."/>
            <person name="Fukuzawa H."/>
            <person name="Gonzalez-Ballester D."/>
            <person name="Gonzalez-Halphen D."/>
            <person name="Hallmann A."/>
            <person name="Hanikenne M."/>
            <person name="Hippler M."/>
            <person name="Inwood W."/>
            <person name="Jabbari K."/>
            <person name="Kalanon M."/>
            <person name="Kuras R."/>
            <person name="Lefebvre P.A."/>
            <person name="Lemaire S.D."/>
            <person name="Lobanov A.V."/>
            <person name="Lohr M."/>
            <person name="Manuell A."/>
            <person name="Meier I."/>
            <person name="Mets L."/>
            <person name="Mittag M."/>
            <person name="Mittelmeier T."/>
            <person name="Moroney J.V."/>
            <person name="Moseley J."/>
            <person name="Napoli C."/>
            <person name="Nedelcu A.M."/>
            <person name="Niyogi K."/>
            <person name="Novoselov S.V."/>
            <person name="Paulsen I.T."/>
            <person name="Pazour G."/>
            <person name="Purton S."/>
            <person name="Ral J.P."/>
            <person name="Riano-Pachon D.M."/>
            <person name="Riekhof W."/>
            <person name="Rymarquis L."/>
            <person name="Schroda M."/>
            <person name="Stern D."/>
            <person name="Umen J."/>
            <person name="Willows R."/>
            <person name="Wilson N."/>
            <person name="Zimmer S.L."/>
            <person name="Allmer J."/>
            <person name="Balk J."/>
            <person name="Bisova K."/>
            <person name="Chen C.J."/>
            <person name="Elias M."/>
            <person name="Gendler K."/>
            <person name="Hauser C."/>
            <person name="Lamb M.R."/>
            <person name="Ledford H."/>
            <person name="Long J.C."/>
            <person name="Minagawa J."/>
            <person name="Page M.D."/>
            <person name="Pan J."/>
            <person name="Pootakham W."/>
            <person name="Roje S."/>
            <person name="Rose A."/>
            <person name="Stahlberg E."/>
            <person name="Terauchi A.M."/>
            <person name="Yang P."/>
            <person name="Ball S."/>
            <person name="Bowler C."/>
            <person name="Dieckmann C.L."/>
            <person name="Gladyshev V.N."/>
            <person name="Green P."/>
            <person name="Jorgensen R."/>
            <person name="Mayfield S."/>
            <person name="Mueller-Roeber B."/>
            <person name="Rajamani S."/>
            <person name="Sayre R.T."/>
            <person name="Brokstein P."/>
            <person name="Dubchak I."/>
            <person name="Goodstein D."/>
            <person name="Hornick L."/>
            <person name="Huang Y.W."/>
            <person name="Jhaveri J."/>
            <person name="Luo Y."/>
            <person name="Martinez D."/>
            <person name="Ngau W.C."/>
            <person name="Otillar B."/>
            <person name="Poliakov A."/>
            <person name="Porter A."/>
            <person name="Szajkowski L."/>
            <person name="Werner G."/>
            <person name="Zhou K."/>
            <person name="Grigoriev I.V."/>
            <person name="Rokhsar D.S."/>
            <person name="Grossman A.R."/>
        </authorList>
    </citation>
    <scope>NUCLEOTIDE SEQUENCE [LARGE SCALE GENOMIC DNA]</scope>
    <source>
        <strain evidence="4">CC-503</strain>
    </source>
</reference>
<dbReference type="AlphaFoldDB" id="A0A2K3DNW4"/>
<dbReference type="Proteomes" id="UP000006906">
    <property type="component" value="Chromosome 6"/>
</dbReference>
<feature type="compositionally biased region" description="Low complexity" evidence="1">
    <location>
        <begin position="165"/>
        <end position="178"/>
    </location>
</feature>
<evidence type="ECO:0000313" key="3">
    <source>
        <dbReference type="EMBL" id="PNW82208.1"/>
    </source>
</evidence>
<feature type="region of interest" description="Disordered" evidence="1">
    <location>
        <begin position="165"/>
        <end position="317"/>
    </location>
</feature>
<dbReference type="PaxDb" id="3055-EDO99622"/>
<evidence type="ECO:0000256" key="2">
    <source>
        <dbReference type="SAM" id="Phobius"/>
    </source>
</evidence>
<accession>A0A2K3DNW4</accession>
<feature type="compositionally biased region" description="Low complexity" evidence="1">
    <location>
        <begin position="117"/>
        <end position="126"/>
    </location>
</feature>
<dbReference type="EMBL" id="CM008967">
    <property type="protein sequence ID" value="PNW82208.1"/>
    <property type="molecule type" value="Genomic_DNA"/>
</dbReference>
<feature type="compositionally biased region" description="Pro residues" evidence="1">
    <location>
        <begin position="104"/>
        <end position="116"/>
    </location>
</feature>
<protein>
    <submittedName>
        <fullName evidence="3">Uncharacterized protein</fullName>
    </submittedName>
</protein>
<feature type="compositionally biased region" description="Low complexity" evidence="1">
    <location>
        <begin position="226"/>
        <end position="242"/>
    </location>
</feature>
<evidence type="ECO:0000313" key="4">
    <source>
        <dbReference type="Proteomes" id="UP000006906"/>
    </source>
</evidence>
<keyword evidence="4" id="KW-1185">Reference proteome</keyword>
<proteinExistence type="predicted"/>
<feature type="compositionally biased region" description="Basic residues" evidence="1">
    <location>
        <begin position="299"/>
        <end position="317"/>
    </location>
</feature>
<feature type="compositionally biased region" description="Low complexity" evidence="1">
    <location>
        <begin position="68"/>
        <end position="103"/>
    </location>
</feature>
<feature type="region of interest" description="Disordered" evidence="1">
    <location>
        <begin position="68"/>
        <end position="136"/>
    </location>
</feature>
<evidence type="ECO:0000256" key="1">
    <source>
        <dbReference type="SAM" id="MobiDB-lite"/>
    </source>
</evidence>
<dbReference type="KEGG" id="cre:CHLRE_06g278102v5"/>
<dbReference type="RefSeq" id="XP_042923762.1">
    <property type="nucleotide sequence ID" value="XM_043063056.1"/>
</dbReference>
<dbReference type="STRING" id="3055.A0A2K3DNW4"/>
<sequence>MFAPAAAPQGDVVGLLSWPSHLSGALLGACYLLGALWGISCGLFSVGWDLAGLLTGRNRKARRACLLTQQPQQQPAAVASSTAPADPQPPALASAPQATAAKPPTTPTPAEKPPAPAEASPPFAKPISGAHAPAGPVTAAGRVETTTEADADAKAVQAADAGRAWLARQGQQQPAAAAEHTPGVQAAPTGNRGAAAVYAPDPNAGALEREEQGAWQDDGEQSEGGSSTATTCSFFTATSADAMSRRSDSPVTPVAGTGAVVNGHGAGNGEQAAPAPAAEQVGVAGTGGGGEGQAAAARPAHKRSHGQRRGGAKGAAR</sequence>
<dbReference type="Gramene" id="PNW82208">
    <property type="protein sequence ID" value="PNW82208"/>
    <property type="gene ID" value="CHLRE_06g278102v5"/>
</dbReference>
<name>A0A2K3DNW4_CHLRE</name>
<feature type="compositionally biased region" description="Low complexity" evidence="1">
    <location>
        <begin position="254"/>
        <end position="283"/>
    </location>
</feature>
<keyword evidence="2" id="KW-0812">Transmembrane</keyword>
<keyword evidence="2" id="KW-0472">Membrane</keyword>
<feature type="transmembrane region" description="Helical" evidence="2">
    <location>
        <begin position="25"/>
        <end position="54"/>
    </location>
</feature>
<dbReference type="GeneID" id="66053679"/>
<keyword evidence="2" id="KW-1133">Transmembrane helix</keyword>
<gene>
    <name evidence="3" type="ORF">CHLRE_06g278102v5</name>
</gene>
<organism evidence="3 4">
    <name type="scientific">Chlamydomonas reinhardtii</name>
    <name type="common">Chlamydomonas smithii</name>
    <dbReference type="NCBI Taxonomy" id="3055"/>
    <lineage>
        <taxon>Eukaryota</taxon>
        <taxon>Viridiplantae</taxon>
        <taxon>Chlorophyta</taxon>
        <taxon>core chlorophytes</taxon>
        <taxon>Chlorophyceae</taxon>
        <taxon>CS clade</taxon>
        <taxon>Chlamydomonadales</taxon>
        <taxon>Chlamydomonadaceae</taxon>
        <taxon>Chlamydomonas</taxon>
    </lineage>
</organism>